<evidence type="ECO:0000313" key="2">
    <source>
        <dbReference type="Proteomes" id="UP000199470"/>
    </source>
</evidence>
<protein>
    <submittedName>
        <fullName evidence="1">Uncharacterized protein</fullName>
    </submittedName>
</protein>
<sequence length="121" mass="13183">MANPNMDGYWLAFSQAYFAADQERDYFEGLAKSSILEEDKIRFFQAALQLKGLVSQMESANAAAIDRFNKTSLKGPSDDTLATAKTLATAFAAKIAVTAKTQTAVTLTTKFLSEWTKLGAD</sequence>
<name>A0A1I4R945_9BURK</name>
<organism evidence="1 2">
    <name type="scientific">Rugamonas rubra</name>
    <dbReference type="NCBI Taxonomy" id="758825"/>
    <lineage>
        <taxon>Bacteria</taxon>
        <taxon>Pseudomonadati</taxon>
        <taxon>Pseudomonadota</taxon>
        <taxon>Betaproteobacteria</taxon>
        <taxon>Burkholderiales</taxon>
        <taxon>Oxalobacteraceae</taxon>
        <taxon>Telluria group</taxon>
        <taxon>Rugamonas</taxon>
    </lineage>
</organism>
<accession>A0A1I4R945</accession>
<dbReference type="Proteomes" id="UP000199470">
    <property type="component" value="Unassembled WGS sequence"/>
</dbReference>
<dbReference type="EMBL" id="FOTW01000021">
    <property type="protein sequence ID" value="SFM48767.1"/>
    <property type="molecule type" value="Genomic_DNA"/>
</dbReference>
<proteinExistence type="predicted"/>
<dbReference type="STRING" id="758825.SAMN02982985_04261"/>
<dbReference type="AlphaFoldDB" id="A0A1I4R945"/>
<evidence type="ECO:0000313" key="1">
    <source>
        <dbReference type="EMBL" id="SFM48767.1"/>
    </source>
</evidence>
<keyword evidence="2" id="KW-1185">Reference proteome</keyword>
<gene>
    <name evidence="1" type="ORF">SAMN02982985_04261</name>
</gene>
<reference evidence="1 2" key="1">
    <citation type="submission" date="2016-10" db="EMBL/GenBank/DDBJ databases">
        <authorList>
            <person name="de Groot N.N."/>
        </authorList>
    </citation>
    <scope>NUCLEOTIDE SEQUENCE [LARGE SCALE GENOMIC DNA]</scope>
    <source>
        <strain evidence="1 2">ATCC 43154</strain>
    </source>
</reference>
<dbReference type="RefSeq" id="WP_139236655.1">
    <property type="nucleotide sequence ID" value="NZ_FOTW01000021.1"/>
</dbReference>